<evidence type="ECO:0000313" key="3">
    <source>
        <dbReference type="Proteomes" id="UP000185207"/>
    </source>
</evidence>
<dbReference type="RefSeq" id="WP_074233717.1">
    <property type="nucleotide sequence ID" value="NZ_FSRK01000001.1"/>
</dbReference>
<name>A0A1N6F068_9FLAO</name>
<dbReference type="EMBL" id="FSRK01000001">
    <property type="protein sequence ID" value="SIN88670.1"/>
    <property type="molecule type" value="Genomic_DNA"/>
</dbReference>
<comment type="subcellular location">
    <subcellularLocation>
        <location evidence="1">Cell outer membrane</location>
        <topology evidence="1">Multi-pass membrane protein</topology>
    </subcellularLocation>
</comment>
<keyword evidence="2" id="KW-0675">Receptor</keyword>
<keyword evidence="1" id="KW-1134">Transmembrane beta strand</keyword>
<dbReference type="AlphaFoldDB" id="A0A1N6F068"/>
<evidence type="ECO:0000256" key="1">
    <source>
        <dbReference type="PROSITE-ProRule" id="PRU01360"/>
    </source>
</evidence>
<protein>
    <submittedName>
        <fullName evidence="2">TonB-dependent Receptor Plug Domain</fullName>
    </submittedName>
</protein>
<dbReference type="SUPFAM" id="SSF56935">
    <property type="entry name" value="Porins"/>
    <property type="match status" value="1"/>
</dbReference>
<dbReference type="STRING" id="1416779.SAMN05444409_0963"/>
<dbReference type="Proteomes" id="UP000185207">
    <property type="component" value="Unassembled WGS sequence"/>
</dbReference>
<keyword evidence="3" id="KW-1185">Reference proteome</keyword>
<dbReference type="OrthoDB" id="7432683at2"/>
<reference evidence="3" key="1">
    <citation type="submission" date="2016-11" db="EMBL/GenBank/DDBJ databases">
        <authorList>
            <person name="Varghese N."/>
            <person name="Submissions S."/>
        </authorList>
    </citation>
    <scope>NUCLEOTIDE SEQUENCE [LARGE SCALE GENOMIC DNA]</scope>
    <source>
        <strain evidence="3">DSM 27623</strain>
    </source>
</reference>
<dbReference type="InterPro" id="IPR039426">
    <property type="entry name" value="TonB-dep_rcpt-like"/>
</dbReference>
<keyword evidence="1" id="KW-0813">Transport</keyword>
<evidence type="ECO:0000313" key="2">
    <source>
        <dbReference type="EMBL" id="SIN88670.1"/>
    </source>
</evidence>
<dbReference type="InterPro" id="IPR037066">
    <property type="entry name" value="Plug_dom_sf"/>
</dbReference>
<accession>A0A1N6F068</accession>
<proteinExistence type="inferred from homology"/>
<gene>
    <name evidence="2" type="ORF">SAMN05444409_0963</name>
</gene>
<dbReference type="Gene3D" id="2.170.130.10">
    <property type="entry name" value="TonB-dependent receptor, plug domain"/>
    <property type="match status" value="1"/>
</dbReference>
<keyword evidence="1" id="KW-0998">Cell outer membrane</keyword>
<organism evidence="2 3">
    <name type="scientific">Epilithonimonas zeae</name>
    <dbReference type="NCBI Taxonomy" id="1416779"/>
    <lineage>
        <taxon>Bacteria</taxon>
        <taxon>Pseudomonadati</taxon>
        <taxon>Bacteroidota</taxon>
        <taxon>Flavobacteriia</taxon>
        <taxon>Flavobacteriales</taxon>
        <taxon>Weeksellaceae</taxon>
        <taxon>Chryseobacterium group</taxon>
        <taxon>Epilithonimonas</taxon>
    </lineage>
</organism>
<dbReference type="PROSITE" id="PS52016">
    <property type="entry name" value="TONB_DEPENDENT_REC_3"/>
    <property type="match status" value="1"/>
</dbReference>
<keyword evidence="1" id="KW-0812">Transmembrane</keyword>
<sequence>MKLTIPKPCHENWDTMTASKKGKYCEICSKTVRDFTNSSDEELYQEIKLNSNICGNFRDDQLNRNIALSIFGKFAMGLVATVAFSNTTDAQELKTDEEIKRIDFKKGFSGLRKVNDTIGVSGWLGMPSKEDIESTQPRIFLDGFRISEDKMKKLNQENIESVKILDEKSATAIYGEKAKYGAVVITSKKIKSKAK</sequence>
<keyword evidence="1" id="KW-0472">Membrane</keyword>
<dbReference type="GO" id="GO:0009279">
    <property type="term" value="C:cell outer membrane"/>
    <property type="evidence" value="ECO:0007669"/>
    <property type="project" value="UniProtKB-SubCell"/>
</dbReference>
<comment type="similarity">
    <text evidence="1">Belongs to the TonB-dependent receptor family.</text>
</comment>